<protein>
    <recommendedName>
        <fullName evidence="3">F-box domain-containing protein</fullName>
    </recommendedName>
</protein>
<dbReference type="InterPro" id="IPR036047">
    <property type="entry name" value="F-box-like_dom_sf"/>
</dbReference>
<evidence type="ECO:0000313" key="1">
    <source>
        <dbReference type="EMBL" id="KAK1278812.1"/>
    </source>
</evidence>
<proteinExistence type="predicted"/>
<dbReference type="SUPFAM" id="SSF81383">
    <property type="entry name" value="F-box domain"/>
    <property type="match status" value="1"/>
</dbReference>
<dbReference type="AlphaFoldDB" id="A0AAV9BRM5"/>
<dbReference type="EMBL" id="JAUJYN010000002">
    <property type="protein sequence ID" value="KAK1278812.1"/>
    <property type="molecule type" value="Genomic_DNA"/>
</dbReference>
<reference evidence="1" key="2">
    <citation type="submission" date="2023-06" db="EMBL/GenBank/DDBJ databases">
        <authorList>
            <person name="Ma L."/>
            <person name="Liu K.-W."/>
            <person name="Li Z."/>
            <person name="Hsiao Y.-Y."/>
            <person name="Qi Y."/>
            <person name="Fu T."/>
            <person name="Tang G."/>
            <person name="Zhang D."/>
            <person name="Sun W.-H."/>
            <person name="Liu D.-K."/>
            <person name="Li Y."/>
            <person name="Chen G.-Z."/>
            <person name="Liu X.-D."/>
            <person name="Liao X.-Y."/>
            <person name="Jiang Y.-T."/>
            <person name="Yu X."/>
            <person name="Hao Y."/>
            <person name="Huang J."/>
            <person name="Zhao X.-W."/>
            <person name="Ke S."/>
            <person name="Chen Y.-Y."/>
            <person name="Wu W.-L."/>
            <person name="Hsu J.-L."/>
            <person name="Lin Y.-F."/>
            <person name="Huang M.-D."/>
            <person name="Li C.-Y."/>
            <person name="Huang L."/>
            <person name="Wang Z.-W."/>
            <person name="Zhao X."/>
            <person name="Zhong W.-Y."/>
            <person name="Peng D.-H."/>
            <person name="Ahmad S."/>
            <person name="Lan S."/>
            <person name="Zhang J.-S."/>
            <person name="Tsai W.-C."/>
            <person name="Van De Peer Y."/>
            <person name="Liu Z.-J."/>
        </authorList>
    </citation>
    <scope>NUCLEOTIDE SEQUENCE</scope>
    <source>
        <strain evidence="1">SCP</strain>
        <tissue evidence="1">Leaves</tissue>
    </source>
</reference>
<organism evidence="1 2">
    <name type="scientific">Acorus gramineus</name>
    <name type="common">Dwarf sweet flag</name>
    <dbReference type="NCBI Taxonomy" id="55184"/>
    <lineage>
        <taxon>Eukaryota</taxon>
        <taxon>Viridiplantae</taxon>
        <taxon>Streptophyta</taxon>
        <taxon>Embryophyta</taxon>
        <taxon>Tracheophyta</taxon>
        <taxon>Spermatophyta</taxon>
        <taxon>Magnoliopsida</taxon>
        <taxon>Liliopsida</taxon>
        <taxon>Acoraceae</taxon>
        <taxon>Acorus</taxon>
    </lineage>
</organism>
<reference evidence="1" key="1">
    <citation type="journal article" date="2023" name="Nat. Commun.">
        <title>Diploid and tetraploid genomes of Acorus and the evolution of monocots.</title>
        <authorList>
            <person name="Ma L."/>
            <person name="Liu K.W."/>
            <person name="Li Z."/>
            <person name="Hsiao Y.Y."/>
            <person name="Qi Y."/>
            <person name="Fu T."/>
            <person name="Tang G.D."/>
            <person name="Zhang D."/>
            <person name="Sun W.H."/>
            <person name="Liu D.K."/>
            <person name="Li Y."/>
            <person name="Chen G.Z."/>
            <person name="Liu X.D."/>
            <person name="Liao X.Y."/>
            <person name="Jiang Y.T."/>
            <person name="Yu X."/>
            <person name="Hao Y."/>
            <person name="Huang J."/>
            <person name="Zhao X.W."/>
            <person name="Ke S."/>
            <person name="Chen Y.Y."/>
            <person name="Wu W.L."/>
            <person name="Hsu J.L."/>
            <person name="Lin Y.F."/>
            <person name="Huang M.D."/>
            <person name="Li C.Y."/>
            <person name="Huang L."/>
            <person name="Wang Z.W."/>
            <person name="Zhao X."/>
            <person name="Zhong W.Y."/>
            <person name="Peng D.H."/>
            <person name="Ahmad S."/>
            <person name="Lan S."/>
            <person name="Zhang J.S."/>
            <person name="Tsai W.C."/>
            <person name="Van de Peer Y."/>
            <person name="Liu Z.J."/>
        </authorList>
    </citation>
    <scope>NUCLEOTIDE SEQUENCE</scope>
    <source>
        <strain evidence="1">SCP</strain>
    </source>
</reference>
<keyword evidence="2" id="KW-1185">Reference proteome</keyword>
<gene>
    <name evidence="1" type="ORF">QJS04_geneDACA016637</name>
</gene>
<name>A0AAV9BRM5_ACOGR</name>
<sequence length="99" mass="11448">MASCVSKQWQLIMSSDHLWRPIFFSHHHSLSTLHPPNNKPYHHLFSSMHRKPNPPRPSISVSDLIIAVDVFRDNTPMLTVAKPWEDLVEAVGGVFRYMM</sequence>
<dbReference type="Proteomes" id="UP001179952">
    <property type="component" value="Unassembled WGS sequence"/>
</dbReference>
<evidence type="ECO:0000313" key="2">
    <source>
        <dbReference type="Proteomes" id="UP001179952"/>
    </source>
</evidence>
<evidence type="ECO:0008006" key="3">
    <source>
        <dbReference type="Google" id="ProtNLM"/>
    </source>
</evidence>
<comment type="caution">
    <text evidence="1">The sequence shown here is derived from an EMBL/GenBank/DDBJ whole genome shotgun (WGS) entry which is preliminary data.</text>
</comment>
<accession>A0AAV9BRM5</accession>